<feature type="domain" description="Pyrrolo-quinoline quinone repeat" evidence="3">
    <location>
        <begin position="95"/>
        <end position="352"/>
    </location>
</feature>
<dbReference type="SMART" id="SM00564">
    <property type="entry name" value="PQQ"/>
    <property type="match status" value="4"/>
</dbReference>
<evidence type="ECO:0000313" key="5">
    <source>
        <dbReference type="Proteomes" id="UP000316598"/>
    </source>
</evidence>
<evidence type="ECO:0000313" key="4">
    <source>
        <dbReference type="EMBL" id="TWT54989.1"/>
    </source>
</evidence>
<dbReference type="PANTHER" id="PTHR34512:SF30">
    <property type="entry name" value="OUTER MEMBRANE PROTEIN ASSEMBLY FACTOR BAMB"/>
    <property type="match status" value="1"/>
</dbReference>
<dbReference type="Gene3D" id="2.130.10.10">
    <property type="entry name" value="YVTN repeat-like/Quinoprotein amine dehydrogenase"/>
    <property type="match status" value="1"/>
</dbReference>
<keyword evidence="2" id="KW-0732">Signal</keyword>
<feature type="chain" id="PRO_5022967405" evidence="2">
    <location>
        <begin position="32"/>
        <end position="426"/>
    </location>
</feature>
<name>A0A5C5WXJ9_9BACT</name>
<dbReference type="InterPro" id="IPR015943">
    <property type="entry name" value="WD40/YVTN_repeat-like_dom_sf"/>
</dbReference>
<keyword evidence="5" id="KW-1185">Reference proteome</keyword>
<organism evidence="4 5">
    <name type="scientific">Rubripirellula amarantea</name>
    <dbReference type="NCBI Taxonomy" id="2527999"/>
    <lineage>
        <taxon>Bacteria</taxon>
        <taxon>Pseudomonadati</taxon>
        <taxon>Planctomycetota</taxon>
        <taxon>Planctomycetia</taxon>
        <taxon>Pirellulales</taxon>
        <taxon>Pirellulaceae</taxon>
        <taxon>Rubripirellula</taxon>
    </lineage>
</organism>
<sequence precursor="true">MNPAMMNPAMKLIALLAFAAFILASSHRVTAEPWPQYRGPAGDGVSTASISDKPWGSSGPKVLWKAPTPLGFSSFAVADGRAITLVGEQEHEVCLALDANTGKKLWEAQLGSIKYGRGGGDAGAPDNRGGDGPRGTPTISGDRVFAYDAFMTLHCLDAETGQSLWKRDIEAEFEGRNIPWRNASSPIVDGNSVIVGGGGAGQSFLAFNKDDGQVLWKSGDETITHATPCLAEINDRKQIVFFVTSGLVAVDVQSGEEIWRAKFPFSTSTAASPVVEGDRVYCSAGYGVGAGLFKVTEKAEATELWFKANELMNHWSTPVVHDGHLYGIFEFKKYGRAPLQCVNLATGEIKWKKGGFGPGNCIQVGNKIVALSDAGEVVIVSARPDEYVELARADVVRGKCWSTPAFSNGRLYVRSTEEAACIDLQD</sequence>
<dbReference type="Pfam" id="PF13360">
    <property type="entry name" value="PQQ_2"/>
    <property type="match status" value="1"/>
</dbReference>
<evidence type="ECO:0000256" key="1">
    <source>
        <dbReference type="SAM" id="MobiDB-lite"/>
    </source>
</evidence>
<dbReference type="Proteomes" id="UP000316598">
    <property type="component" value="Unassembled WGS sequence"/>
</dbReference>
<comment type="caution">
    <text evidence="4">The sequence shown here is derived from an EMBL/GenBank/DDBJ whole genome shotgun (WGS) entry which is preliminary data.</text>
</comment>
<dbReference type="PANTHER" id="PTHR34512">
    <property type="entry name" value="CELL SURFACE PROTEIN"/>
    <property type="match status" value="1"/>
</dbReference>
<feature type="signal peptide" evidence="2">
    <location>
        <begin position="1"/>
        <end position="31"/>
    </location>
</feature>
<accession>A0A5C5WXJ9</accession>
<dbReference type="InterPro" id="IPR011047">
    <property type="entry name" value="Quinoprotein_ADH-like_sf"/>
</dbReference>
<evidence type="ECO:0000256" key="2">
    <source>
        <dbReference type="SAM" id="SignalP"/>
    </source>
</evidence>
<gene>
    <name evidence="4" type="ORF">Pla22_26430</name>
</gene>
<dbReference type="EMBL" id="SJPI01000001">
    <property type="protein sequence ID" value="TWT54989.1"/>
    <property type="molecule type" value="Genomic_DNA"/>
</dbReference>
<dbReference type="SUPFAM" id="SSF50998">
    <property type="entry name" value="Quinoprotein alcohol dehydrogenase-like"/>
    <property type="match status" value="1"/>
</dbReference>
<protein>
    <submittedName>
        <fullName evidence="4">Outer membrane biogenesis protein BamB</fullName>
    </submittedName>
</protein>
<evidence type="ECO:0000259" key="3">
    <source>
        <dbReference type="Pfam" id="PF13360"/>
    </source>
</evidence>
<dbReference type="InterPro" id="IPR002372">
    <property type="entry name" value="PQQ_rpt_dom"/>
</dbReference>
<feature type="region of interest" description="Disordered" evidence="1">
    <location>
        <begin position="117"/>
        <end position="136"/>
    </location>
</feature>
<dbReference type="AlphaFoldDB" id="A0A5C5WXJ9"/>
<dbReference type="InterPro" id="IPR018391">
    <property type="entry name" value="PQQ_b-propeller_rpt"/>
</dbReference>
<proteinExistence type="predicted"/>
<reference evidence="4 5" key="1">
    <citation type="submission" date="2019-02" db="EMBL/GenBank/DDBJ databases">
        <title>Deep-cultivation of Planctomycetes and their phenomic and genomic characterization uncovers novel biology.</title>
        <authorList>
            <person name="Wiegand S."/>
            <person name="Jogler M."/>
            <person name="Boedeker C."/>
            <person name="Pinto D."/>
            <person name="Vollmers J."/>
            <person name="Rivas-Marin E."/>
            <person name="Kohn T."/>
            <person name="Peeters S.H."/>
            <person name="Heuer A."/>
            <person name="Rast P."/>
            <person name="Oberbeckmann S."/>
            <person name="Bunk B."/>
            <person name="Jeske O."/>
            <person name="Meyerdierks A."/>
            <person name="Storesund J.E."/>
            <person name="Kallscheuer N."/>
            <person name="Luecker S."/>
            <person name="Lage O.M."/>
            <person name="Pohl T."/>
            <person name="Merkel B.J."/>
            <person name="Hornburger P."/>
            <person name="Mueller R.-W."/>
            <person name="Bruemmer F."/>
            <person name="Labrenz M."/>
            <person name="Spormann A.M."/>
            <person name="Op Den Camp H."/>
            <person name="Overmann J."/>
            <person name="Amann R."/>
            <person name="Jetten M.S.M."/>
            <person name="Mascher T."/>
            <person name="Medema M.H."/>
            <person name="Devos D.P."/>
            <person name="Kaster A.-K."/>
            <person name="Ovreas L."/>
            <person name="Rohde M."/>
            <person name="Galperin M.Y."/>
            <person name="Jogler C."/>
        </authorList>
    </citation>
    <scope>NUCLEOTIDE SEQUENCE [LARGE SCALE GENOMIC DNA]</scope>
    <source>
        <strain evidence="4 5">Pla22</strain>
    </source>
</reference>